<gene>
    <name evidence="2" type="ORF">T310_2956</name>
</gene>
<dbReference type="EMBL" id="LASV01000112">
    <property type="protein sequence ID" value="KKA23077.1"/>
    <property type="molecule type" value="Genomic_DNA"/>
</dbReference>
<feature type="region of interest" description="Disordered" evidence="1">
    <location>
        <begin position="100"/>
        <end position="153"/>
    </location>
</feature>
<feature type="compositionally biased region" description="Acidic residues" evidence="1">
    <location>
        <begin position="562"/>
        <end position="598"/>
    </location>
</feature>
<organism evidence="2 3">
    <name type="scientific">Rasamsonia emersonii (strain ATCC 16479 / CBS 393.64 / IMI 116815)</name>
    <dbReference type="NCBI Taxonomy" id="1408163"/>
    <lineage>
        <taxon>Eukaryota</taxon>
        <taxon>Fungi</taxon>
        <taxon>Dikarya</taxon>
        <taxon>Ascomycota</taxon>
        <taxon>Pezizomycotina</taxon>
        <taxon>Eurotiomycetes</taxon>
        <taxon>Eurotiomycetidae</taxon>
        <taxon>Eurotiales</taxon>
        <taxon>Trichocomaceae</taxon>
        <taxon>Rasamsonia</taxon>
    </lineage>
</organism>
<dbReference type="RefSeq" id="XP_013329689.1">
    <property type="nucleotide sequence ID" value="XM_013474235.1"/>
</dbReference>
<reference evidence="2 3" key="1">
    <citation type="submission" date="2015-04" db="EMBL/GenBank/DDBJ databases">
        <authorList>
            <person name="Heijne W.H."/>
            <person name="Fedorova N.D."/>
            <person name="Nierman W.C."/>
            <person name="Vollebregt A.W."/>
            <person name="Zhao Z."/>
            <person name="Wu L."/>
            <person name="Kumar M."/>
            <person name="Stam H."/>
            <person name="van den Berg M.A."/>
            <person name="Pel H.J."/>
        </authorList>
    </citation>
    <scope>NUCLEOTIDE SEQUENCE [LARGE SCALE GENOMIC DNA]</scope>
    <source>
        <strain evidence="2 3">CBS 393.64</strain>
    </source>
</reference>
<protein>
    <submittedName>
        <fullName evidence="2">Uncharacterized protein</fullName>
    </submittedName>
</protein>
<comment type="caution">
    <text evidence="2">The sequence shown here is derived from an EMBL/GenBank/DDBJ whole genome shotgun (WGS) entry which is preliminary data.</text>
</comment>
<dbReference type="STRING" id="1408163.A0A0F4YXP3"/>
<dbReference type="AlphaFoldDB" id="A0A0F4YXP3"/>
<feature type="compositionally biased region" description="Basic and acidic residues" evidence="1">
    <location>
        <begin position="617"/>
        <end position="631"/>
    </location>
</feature>
<dbReference type="OrthoDB" id="4315400at2759"/>
<feature type="compositionally biased region" description="Polar residues" evidence="1">
    <location>
        <begin position="281"/>
        <end position="296"/>
    </location>
</feature>
<evidence type="ECO:0000256" key="1">
    <source>
        <dbReference type="SAM" id="MobiDB-lite"/>
    </source>
</evidence>
<accession>A0A0F4YXP3</accession>
<proteinExistence type="predicted"/>
<feature type="region of interest" description="Disordered" evidence="1">
    <location>
        <begin position="188"/>
        <end position="211"/>
    </location>
</feature>
<evidence type="ECO:0000313" key="3">
    <source>
        <dbReference type="Proteomes" id="UP000053958"/>
    </source>
</evidence>
<dbReference type="Proteomes" id="UP000053958">
    <property type="component" value="Unassembled WGS sequence"/>
</dbReference>
<feature type="compositionally biased region" description="Polar residues" evidence="1">
    <location>
        <begin position="371"/>
        <end position="383"/>
    </location>
</feature>
<feature type="compositionally biased region" description="Polar residues" evidence="1">
    <location>
        <begin position="261"/>
        <end position="273"/>
    </location>
</feature>
<feature type="region of interest" description="Disordered" evidence="1">
    <location>
        <begin position="341"/>
        <end position="360"/>
    </location>
</feature>
<keyword evidence="3" id="KW-1185">Reference proteome</keyword>
<feature type="region of interest" description="Disordered" evidence="1">
    <location>
        <begin position="257"/>
        <end position="326"/>
    </location>
</feature>
<evidence type="ECO:0000313" key="2">
    <source>
        <dbReference type="EMBL" id="KKA23077.1"/>
    </source>
</evidence>
<feature type="region of interest" description="Disordered" evidence="1">
    <location>
        <begin position="553"/>
        <end position="631"/>
    </location>
</feature>
<name>A0A0F4YXP3_RASE3</name>
<feature type="region of interest" description="Disordered" evidence="1">
    <location>
        <begin position="224"/>
        <end position="243"/>
    </location>
</feature>
<feature type="compositionally biased region" description="Polar residues" evidence="1">
    <location>
        <begin position="515"/>
        <end position="526"/>
    </location>
</feature>
<feature type="region of interest" description="Disordered" evidence="1">
    <location>
        <begin position="505"/>
        <end position="537"/>
    </location>
</feature>
<dbReference type="GeneID" id="25315307"/>
<feature type="region of interest" description="Disordered" evidence="1">
    <location>
        <begin position="371"/>
        <end position="433"/>
    </location>
</feature>
<sequence length="778" mass="86189">MSQAEAFWAPGILDVCSDASSVACGHLSLHDYRKFLSQPEGIDLPDELKGRTLRRKPAASNLNQARTRQEFWFSLSSPLSSAPSSPPPLSYSQSVITLQSDNETQDSVSPLGRPLTTPASQTKQPKAFRETLSQNSSPIVDLSSHKRATSDSALLESKRPRTTIIHEGIPFEIINPRESLDVSNIISSPHRSSQVSRETMSSPNRPSTVRSARSILENLPDARVSASESLKFPSPSPGLLESEDPFSALPRLIDLPRRPSNLVTRPSVETTARSARKASPKTLTQKVSQLFGSSGETRGKLRKLFSPKSKSSEQKSLETLPRPESNAESYMAASMELSNMGQWSTDSGDIADTDNQPQNHCAQGRVELSSTVDEGDQYDQSATGPVEHVSNDSFYDAGSQEVPRESQDPQPVSENLVDTAPGDTTLANEDATDSIALVRRRPIPENAEYRANRYHTVVADENSSVLYQDIIGFLQFDQIQDDQDQNEEQDSEDSLSSVADRNLSDLPDLQRFPSAPSTETQGSQPSPTAPVRESTRASIRPYLQPVAAFMERGSVSSADSQSDVDNEEAEQEEVEHEEMDDEGEWEDVDEEEPDDEVTTEGNQRPSESFDAFGNCENAERAEEPSERPEEQEHYRLARYMTGSSVANITSHDSDKREQTPPENHIPELPGNTCQLSLTHRDSLLTHRMRYAKANCASGNEINSRRAFESPRFYANLCEWERQAFSYQSETNLHQNSGNKAKNARLHLKCTSHTYGEASSLVDLYAWGGLLIHIWGPPY</sequence>
<feature type="region of interest" description="Disordered" evidence="1">
    <location>
        <begin position="648"/>
        <end position="672"/>
    </location>
</feature>